<accession>A0A381RLN6</accession>
<gene>
    <name evidence="12" type="ORF">METZ01_LOCUS44722</name>
</gene>
<dbReference type="AlphaFoldDB" id="A0A381RLN6"/>
<keyword evidence="6" id="KW-0548">Nucleotidyltransferase</keyword>
<dbReference type="PANTHER" id="PTHR43181:SF1">
    <property type="entry name" value="2-C-METHYL-D-ERYTHRITOL 2,4-CYCLODIPHOSPHATE SYNTHASE, CHLOROPLASTIC"/>
    <property type="match status" value="1"/>
</dbReference>
<evidence type="ECO:0000256" key="6">
    <source>
        <dbReference type="ARBA" id="ARBA00022695"/>
    </source>
</evidence>
<dbReference type="GO" id="GO:0008685">
    <property type="term" value="F:2-C-methyl-D-erythritol 2,4-cyclodiphosphate synthase activity"/>
    <property type="evidence" value="ECO:0007669"/>
    <property type="project" value="UniProtKB-EC"/>
</dbReference>
<evidence type="ECO:0000256" key="4">
    <source>
        <dbReference type="ARBA" id="ARBA00012579"/>
    </source>
</evidence>
<dbReference type="PROSITE" id="PS01350">
    <property type="entry name" value="ISPF"/>
    <property type="match status" value="1"/>
</dbReference>
<evidence type="ECO:0000256" key="5">
    <source>
        <dbReference type="ARBA" id="ARBA00022679"/>
    </source>
</evidence>
<dbReference type="SUPFAM" id="SSF69765">
    <property type="entry name" value="IpsF-like"/>
    <property type="match status" value="1"/>
</dbReference>
<evidence type="ECO:0000259" key="11">
    <source>
        <dbReference type="Pfam" id="PF02542"/>
    </source>
</evidence>
<dbReference type="EMBL" id="UINC01002012">
    <property type="protein sequence ID" value="SUZ91868.1"/>
    <property type="molecule type" value="Genomic_DNA"/>
</dbReference>
<evidence type="ECO:0000256" key="9">
    <source>
        <dbReference type="ARBA" id="ARBA00023239"/>
    </source>
</evidence>
<comment type="pathway">
    <text evidence="3">Isoprenoid biosynthesis; isopentenyl diphosphate biosynthesis via DXP pathway; isopentenyl diphosphate from 1-deoxy-D-xylulose 5-phosphate: step 4/6.</text>
</comment>
<reference evidence="12" key="1">
    <citation type="submission" date="2018-05" db="EMBL/GenBank/DDBJ databases">
        <authorList>
            <person name="Lanie J.A."/>
            <person name="Ng W.-L."/>
            <person name="Kazmierczak K.M."/>
            <person name="Andrzejewski T.M."/>
            <person name="Davidsen T.M."/>
            <person name="Wayne K.J."/>
            <person name="Tettelin H."/>
            <person name="Glass J.I."/>
            <person name="Rusch D."/>
            <person name="Podicherti R."/>
            <person name="Tsui H.-C.T."/>
            <person name="Winkler M.E."/>
        </authorList>
    </citation>
    <scope>NUCLEOTIDE SEQUENCE</scope>
</reference>
<keyword evidence="10" id="KW-0511">Multifunctional enzyme</keyword>
<keyword evidence="9" id="KW-0456">Lyase</keyword>
<dbReference type="InterPro" id="IPR029044">
    <property type="entry name" value="Nucleotide-diphossugar_trans"/>
</dbReference>
<evidence type="ECO:0000256" key="8">
    <source>
        <dbReference type="ARBA" id="ARBA00023229"/>
    </source>
</evidence>
<protein>
    <recommendedName>
        <fullName evidence="4">2-C-methyl-D-erythritol 2,4-cyclodiphosphate synthase</fullName>
        <ecNumber evidence="4">4.6.1.12</ecNumber>
    </recommendedName>
</protein>
<dbReference type="EC" id="4.6.1.12" evidence="4"/>
<evidence type="ECO:0000256" key="2">
    <source>
        <dbReference type="ARBA" id="ARBA00001968"/>
    </source>
</evidence>
<dbReference type="GO" id="GO:0016114">
    <property type="term" value="P:terpenoid biosynthetic process"/>
    <property type="evidence" value="ECO:0007669"/>
    <property type="project" value="InterPro"/>
</dbReference>
<dbReference type="HAMAP" id="MF_00107">
    <property type="entry name" value="IspF"/>
    <property type="match status" value="1"/>
</dbReference>
<dbReference type="InterPro" id="IPR034683">
    <property type="entry name" value="IspD/TarI"/>
</dbReference>
<dbReference type="PANTHER" id="PTHR43181">
    <property type="entry name" value="2-C-METHYL-D-ERYTHRITOL 2,4-CYCLODIPHOSPHATE SYNTHASE, CHLOROPLASTIC"/>
    <property type="match status" value="1"/>
</dbReference>
<dbReference type="GO" id="GO:0019288">
    <property type="term" value="P:isopentenyl diphosphate biosynthetic process, methylerythritol 4-phosphate pathway"/>
    <property type="evidence" value="ECO:0007669"/>
    <property type="project" value="UniProtKB-UniPathway"/>
</dbReference>
<sequence>MKNSLILLAGGIGKRLGNKVPKQFVKFGNTSLIEYFLAHLDKSIFNNIIIAVSNKNRKKYLNSLKKQFPQHQIVFTLAGKSRQESSNNALKKLKINNPTNVLIHDSARPIVSNKLMLKIIKSLEKNVAAIPFIFHFDLIKIKSQKKIKLKNNHILHIQTPQGFKYKDILEAHDQTSSINTKDDSILIEENGKKIKFIKGEISNLKITTKDDIEYFNKIKIKEYRSGIGYDIHKIDFQSNKKLKLCGVKINHPPLIGHSDADVGYHAVCDSILGALSMKDIGHFFSNKNSKWKNANSKKFIEFCAKHLREKYFRIINLDINFICERPNISKVSSKMKKNLSLLLNISSNQISIKATTNEKISFIGKGEGIAAESIVQIAND</sequence>
<dbReference type="SUPFAM" id="SSF53448">
    <property type="entry name" value="Nucleotide-diphospho-sugar transferases"/>
    <property type="match status" value="1"/>
</dbReference>
<keyword evidence="5" id="KW-0808">Transferase</keyword>
<dbReference type="InterPro" id="IPR003526">
    <property type="entry name" value="MECDP_synthase"/>
</dbReference>
<dbReference type="CDD" id="cd02516">
    <property type="entry name" value="CDP-ME_synthetase"/>
    <property type="match status" value="1"/>
</dbReference>
<dbReference type="Gene3D" id="3.30.1330.50">
    <property type="entry name" value="2-C-methyl-D-erythritol 2,4-cyclodiphosphate synthase"/>
    <property type="match status" value="1"/>
</dbReference>
<dbReference type="UniPathway" id="UPA00056">
    <property type="reaction ID" value="UER00095"/>
</dbReference>
<dbReference type="CDD" id="cd00554">
    <property type="entry name" value="MECDP_synthase"/>
    <property type="match status" value="1"/>
</dbReference>
<organism evidence="12">
    <name type="scientific">marine metagenome</name>
    <dbReference type="NCBI Taxonomy" id="408172"/>
    <lineage>
        <taxon>unclassified sequences</taxon>
        <taxon>metagenomes</taxon>
        <taxon>ecological metagenomes</taxon>
    </lineage>
</organism>
<evidence type="ECO:0000256" key="7">
    <source>
        <dbReference type="ARBA" id="ARBA00022723"/>
    </source>
</evidence>
<keyword evidence="7" id="KW-0479">Metal-binding</keyword>
<comment type="cofactor">
    <cofactor evidence="2">
        <name>a divalent metal cation</name>
        <dbReference type="ChEBI" id="CHEBI:60240"/>
    </cofactor>
</comment>
<dbReference type="InterPro" id="IPR018294">
    <property type="entry name" value="ISPD_synthase_CS"/>
</dbReference>
<evidence type="ECO:0000313" key="12">
    <source>
        <dbReference type="EMBL" id="SUZ91868.1"/>
    </source>
</evidence>
<comment type="catalytic activity">
    <reaction evidence="1">
        <text>4-CDP-2-C-methyl-D-erythritol 2-phosphate = 2-C-methyl-D-erythritol 2,4-cyclic diphosphate + CMP</text>
        <dbReference type="Rhea" id="RHEA:23864"/>
        <dbReference type="ChEBI" id="CHEBI:57919"/>
        <dbReference type="ChEBI" id="CHEBI:58483"/>
        <dbReference type="ChEBI" id="CHEBI:60377"/>
        <dbReference type="EC" id="4.6.1.12"/>
    </reaction>
</comment>
<dbReference type="NCBIfam" id="TIGR00151">
    <property type="entry name" value="ispF"/>
    <property type="match status" value="1"/>
</dbReference>
<evidence type="ECO:0000256" key="10">
    <source>
        <dbReference type="ARBA" id="ARBA00023268"/>
    </source>
</evidence>
<keyword evidence="8" id="KW-0414">Isoprene biosynthesis</keyword>
<evidence type="ECO:0000256" key="3">
    <source>
        <dbReference type="ARBA" id="ARBA00004709"/>
    </source>
</evidence>
<dbReference type="Pfam" id="PF01128">
    <property type="entry name" value="IspD"/>
    <property type="match status" value="1"/>
</dbReference>
<proteinExistence type="inferred from homology"/>
<dbReference type="Pfam" id="PF02542">
    <property type="entry name" value="YgbB"/>
    <property type="match status" value="1"/>
</dbReference>
<dbReference type="PROSITE" id="PS01295">
    <property type="entry name" value="ISPD"/>
    <property type="match status" value="1"/>
</dbReference>
<dbReference type="Gene3D" id="3.90.550.10">
    <property type="entry name" value="Spore Coat Polysaccharide Biosynthesis Protein SpsA, Chain A"/>
    <property type="match status" value="1"/>
</dbReference>
<feature type="domain" description="2-C-methyl-D-erythritol 2,4-cyclodiphosphate synthase" evidence="11">
    <location>
        <begin position="224"/>
        <end position="377"/>
    </location>
</feature>
<dbReference type="InterPro" id="IPR020555">
    <property type="entry name" value="MECDP_synthase_CS"/>
</dbReference>
<evidence type="ECO:0000256" key="1">
    <source>
        <dbReference type="ARBA" id="ARBA00000200"/>
    </source>
</evidence>
<dbReference type="GO" id="GO:0070567">
    <property type="term" value="F:cytidylyltransferase activity"/>
    <property type="evidence" value="ECO:0007669"/>
    <property type="project" value="InterPro"/>
</dbReference>
<dbReference type="InterPro" id="IPR036571">
    <property type="entry name" value="MECDP_synthase_sf"/>
</dbReference>
<dbReference type="GO" id="GO:0046872">
    <property type="term" value="F:metal ion binding"/>
    <property type="evidence" value="ECO:0007669"/>
    <property type="project" value="UniProtKB-KW"/>
</dbReference>
<name>A0A381RLN6_9ZZZZ</name>